<evidence type="ECO:0000256" key="1">
    <source>
        <dbReference type="SAM" id="MobiDB-lite"/>
    </source>
</evidence>
<dbReference type="Proteomes" id="UP000232688">
    <property type="component" value="Unassembled WGS sequence"/>
</dbReference>
<dbReference type="AlphaFoldDB" id="A0A2N0QJ94"/>
<feature type="compositionally biased region" description="Basic and acidic residues" evidence="1">
    <location>
        <begin position="18"/>
        <end position="42"/>
    </location>
</feature>
<reference evidence="2 3" key="1">
    <citation type="submission" date="2017-10" db="EMBL/GenBank/DDBJ databases">
        <title>Extensive intraspecific genome diversity in a model arbuscular mycorrhizal fungus.</title>
        <authorList>
            <person name="Chen E.C.H."/>
            <person name="Morin E."/>
            <person name="Baudet D."/>
            <person name="Noel J."/>
            <person name="Ndikumana S."/>
            <person name="Charron P."/>
            <person name="St-Onge C."/>
            <person name="Giorgi J."/>
            <person name="Grigoriev I.V."/>
            <person name="Roux C."/>
            <person name="Martin F.M."/>
            <person name="Corradi N."/>
        </authorList>
    </citation>
    <scope>NUCLEOTIDE SEQUENCE [LARGE SCALE GENOMIC DNA]</scope>
    <source>
        <strain evidence="2 3">A1</strain>
    </source>
</reference>
<name>A0A2N0QJ94_9GLOM</name>
<evidence type="ECO:0000313" key="3">
    <source>
        <dbReference type="Proteomes" id="UP000232688"/>
    </source>
</evidence>
<reference evidence="2 3" key="2">
    <citation type="submission" date="2017-10" db="EMBL/GenBank/DDBJ databases">
        <title>Genome analyses suggest a sexual origin of heterokaryosis in a supposedly ancient asexual fungus.</title>
        <authorList>
            <person name="Corradi N."/>
            <person name="Sedzielewska K."/>
            <person name="Noel J."/>
            <person name="Charron P."/>
            <person name="Farinelli L."/>
            <person name="Marton T."/>
            <person name="Kruger M."/>
            <person name="Pelin A."/>
            <person name="Brachmann A."/>
            <person name="Corradi N."/>
        </authorList>
    </citation>
    <scope>NUCLEOTIDE SEQUENCE [LARGE SCALE GENOMIC DNA]</scope>
    <source>
        <strain evidence="2 3">A1</strain>
    </source>
</reference>
<organism evidence="2 3">
    <name type="scientific">Rhizophagus irregularis</name>
    <dbReference type="NCBI Taxonomy" id="588596"/>
    <lineage>
        <taxon>Eukaryota</taxon>
        <taxon>Fungi</taxon>
        <taxon>Fungi incertae sedis</taxon>
        <taxon>Mucoromycota</taxon>
        <taxon>Glomeromycotina</taxon>
        <taxon>Glomeromycetes</taxon>
        <taxon>Glomerales</taxon>
        <taxon>Glomeraceae</taxon>
        <taxon>Rhizophagus</taxon>
    </lineage>
</organism>
<dbReference type="EMBL" id="LLXH01008313">
    <property type="protein sequence ID" value="PKC51113.1"/>
    <property type="molecule type" value="Genomic_DNA"/>
</dbReference>
<accession>A0A2N0QJ94</accession>
<sequence length="60" mass="7233">MREAEKEKERKGKKMKRKEKEKGKERKEWKIDEGSEKANEGKVKKSLKFKNLKLNKVLPF</sequence>
<comment type="caution">
    <text evidence="2">The sequence shown here is derived from an EMBL/GenBank/DDBJ whole genome shotgun (WGS) entry which is preliminary data.</text>
</comment>
<protein>
    <submittedName>
        <fullName evidence="2">Uncharacterized protein</fullName>
    </submittedName>
</protein>
<proteinExistence type="predicted"/>
<dbReference type="VEuPathDB" id="FungiDB:RhiirA1_484516"/>
<gene>
    <name evidence="2" type="ORF">RhiirA1_484516</name>
</gene>
<feature type="region of interest" description="Disordered" evidence="1">
    <location>
        <begin position="1"/>
        <end position="42"/>
    </location>
</feature>
<evidence type="ECO:0000313" key="2">
    <source>
        <dbReference type="EMBL" id="PKC51113.1"/>
    </source>
</evidence>
<feature type="compositionally biased region" description="Basic and acidic residues" evidence="1">
    <location>
        <begin position="1"/>
        <end position="10"/>
    </location>
</feature>